<feature type="region of interest" description="Disordered" evidence="1">
    <location>
        <begin position="1"/>
        <end position="32"/>
    </location>
</feature>
<accession>A0AAV2MSR4</accession>
<protein>
    <submittedName>
        <fullName evidence="2">Uncharacterized protein</fullName>
    </submittedName>
</protein>
<gene>
    <name evidence="2" type="ORF">KC01_LOCUS42156</name>
</gene>
<evidence type="ECO:0000256" key="1">
    <source>
        <dbReference type="SAM" id="MobiDB-lite"/>
    </source>
</evidence>
<sequence>MTPLVMKIEKSRPAKPPHQTLGSEKASPFPELTTQEPPVYLNTRMPVDRVGNGQTSLGFAEELSVGEYVCDVDSRETQESIHTVGPAAFNYAENPSHSGPPCTDAAALIWGSQGKTKAACVNGFKGAQSTPGPSMNASHAMPHQCTVSGQHRRLGMCSLCAAVI</sequence>
<name>A0AAV2MSR4_KNICA</name>
<evidence type="ECO:0000313" key="2">
    <source>
        <dbReference type="EMBL" id="CAL1616389.1"/>
    </source>
</evidence>
<evidence type="ECO:0000313" key="3">
    <source>
        <dbReference type="Proteomes" id="UP001497482"/>
    </source>
</evidence>
<dbReference type="EMBL" id="OZ035831">
    <property type="protein sequence ID" value="CAL1616389.1"/>
    <property type="molecule type" value="Genomic_DNA"/>
</dbReference>
<dbReference type="Proteomes" id="UP001497482">
    <property type="component" value="Chromosome 9"/>
</dbReference>
<organism evidence="2 3">
    <name type="scientific">Knipowitschia caucasica</name>
    <name type="common">Caucasian dwarf goby</name>
    <name type="synonym">Pomatoschistus caucasicus</name>
    <dbReference type="NCBI Taxonomy" id="637954"/>
    <lineage>
        <taxon>Eukaryota</taxon>
        <taxon>Metazoa</taxon>
        <taxon>Chordata</taxon>
        <taxon>Craniata</taxon>
        <taxon>Vertebrata</taxon>
        <taxon>Euteleostomi</taxon>
        <taxon>Actinopterygii</taxon>
        <taxon>Neopterygii</taxon>
        <taxon>Teleostei</taxon>
        <taxon>Neoteleostei</taxon>
        <taxon>Acanthomorphata</taxon>
        <taxon>Gobiaria</taxon>
        <taxon>Gobiiformes</taxon>
        <taxon>Gobioidei</taxon>
        <taxon>Gobiidae</taxon>
        <taxon>Gobiinae</taxon>
        <taxon>Knipowitschia</taxon>
    </lineage>
</organism>
<proteinExistence type="predicted"/>
<reference evidence="2 3" key="1">
    <citation type="submission" date="2024-04" db="EMBL/GenBank/DDBJ databases">
        <authorList>
            <person name="Waldvogel A.-M."/>
            <person name="Schoenle A."/>
        </authorList>
    </citation>
    <scope>NUCLEOTIDE SEQUENCE [LARGE SCALE GENOMIC DNA]</scope>
</reference>
<dbReference type="AlphaFoldDB" id="A0AAV2MSR4"/>
<keyword evidence="3" id="KW-1185">Reference proteome</keyword>